<name>A0A2V1N2H1_9LACO</name>
<dbReference type="CDD" id="cd00038">
    <property type="entry name" value="CAP_ED"/>
    <property type="match status" value="1"/>
</dbReference>
<dbReference type="InterPro" id="IPR014710">
    <property type="entry name" value="RmlC-like_jellyroll"/>
</dbReference>
<keyword evidence="3" id="KW-1185">Reference proteome</keyword>
<dbReference type="Gene3D" id="2.60.120.10">
    <property type="entry name" value="Jelly Rolls"/>
    <property type="match status" value="1"/>
</dbReference>
<reference evidence="2 3" key="1">
    <citation type="journal article" date="2018" name="Int. J. Syst. Evol. Microbiol.">
        <title>Lactobacillus bambusae sp. nov., isolated from a traditional fermented Ma-bamboo shoots of Taiwan.</title>
        <authorList>
            <person name="Wang L.-T."/>
        </authorList>
    </citation>
    <scope>NUCLEOTIDE SEQUENCE [LARGE SCALE GENOMIC DNA]</scope>
    <source>
        <strain evidence="2 3">BS-W1</strain>
    </source>
</reference>
<dbReference type="Proteomes" id="UP000245080">
    <property type="component" value="Unassembled WGS sequence"/>
</dbReference>
<dbReference type="OrthoDB" id="9798104at2"/>
<dbReference type="EMBL" id="QCXQ01000002">
    <property type="protein sequence ID" value="PWG00456.1"/>
    <property type="molecule type" value="Genomic_DNA"/>
</dbReference>
<dbReference type="SUPFAM" id="SSF51206">
    <property type="entry name" value="cAMP-binding domain-like"/>
    <property type="match status" value="1"/>
</dbReference>
<comment type="caution">
    <text evidence="2">The sequence shown here is derived from an EMBL/GenBank/DDBJ whole genome shotgun (WGS) entry which is preliminary data.</text>
</comment>
<evidence type="ECO:0000259" key="1">
    <source>
        <dbReference type="Pfam" id="PF00027"/>
    </source>
</evidence>
<evidence type="ECO:0000313" key="3">
    <source>
        <dbReference type="Proteomes" id="UP000245080"/>
    </source>
</evidence>
<dbReference type="Pfam" id="PF00027">
    <property type="entry name" value="cNMP_binding"/>
    <property type="match status" value="1"/>
</dbReference>
<feature type="domain" description="Cyclic nucleotide-binding" evidence="1">
    <location>
        <begin position="37"/>
        <end position="119"/>
    </location>
</feature>
<dbReference type="InterPro" id="IPR000595">
    <property type="entry name" value="cNMP-bd_dom"/>
</dbReference>
<dbReference type="AlphaFoldDB" id="A0A2V1N2H1"/>
<sequence length="196" mass="22284">MDIATKEDLISTAMDQYHVTISDLDVHRLAVIAEQAYFPHGSLVLNTHQPQQSVYLIIDGIARSFYIDQNGRNVTKNFMVAGEFLIGESLFADTSTEAFDAVEDCQCLRFNAAKMKAIILGSAPLTQFYIGQLEATLRYKMQREYAFQSLSAQQRYEEFQKQFGAVEKRIPQNQIASYIGITKESLSRIRKKMMSC</sequence>
<proteinExistence type="predicted"/>
<evidence type="ECO:0000313" key="2">
    <source>
        <dbReference type="EMBL" id="PWG00456.1"/>
    </source>
</evidence>
<protein>
    <submittedName>
        <fullName evidence="2">Crp/Fnr family transcriptional regulator</fullName>
    </submittedName>
</protein>
<dbReference type="RefSeq" id="WP_109250404.1">
    <property type="nucleotide sequence ID" value="NZ_QCXQ01000002.1"/>
</dbReference>
<accession>A0A2V1N2H1</accession>
<dbReference type="InterPro" id="IPR018490">
    <property type="entry name" value="cNMP-bd_dom_sf"/>
</dbReference>
<gene>
    <name evidence="2" type="ORF">DCM90_05900</name>
</gene>
<organism evidence="2 3">
    <name type="scientific">Levilactobacillus bambusae</name>
    <dbReference type="NCBI Taxonomy" id="2024736"/>
    <lineage>
        <taxon>Bacteria</taxon>
        <taxon>Bacillati</taxon>
        <taxon>Bacillota</taxon>
        <taxon>Bacilli</taxon>
        <taxon>Lactobacillales</taxon>
        <taxon>Lactobacillaceae</taxon>
        <taxon>Levilactobacillus</taxon>
    </lineage>
</organism>